<dbReference type="EMBL" id="JAASAN010000010">
    <property type="protein sequence ID" value="NIL28471.1"/>
    <property type="molecule type" value="Genomic_DNA"/>
</dbReference>
<dbReference type="InterPro" id="IPR013839">
    <property type="entry name" value="DNAligase_adenylation"/>
</dbReference>
<dbReference type="PIRSF" id="PIRSF001604">
    <property type="entry name" value="LigA"/>
    <property type="match status" value="1"/>
</dbReference>
<dbReference type="HAMAP" id="MF_01587">
    <property type="entry name" value="DNA_ligase_B"/>
    <property type="match status" value="1"/>
</dbReference>
<dbReference type="AlphaFoldDB" id="A0AA90XYK0"/>
<evidence type="ECO:0000313" key="11">
    <source>
        <dbReference type="Proteomes" id="UP000698240"/>
    </source>
</evidence>
<dbReference type="InterPro" id="IPR004150">
    <property type="entry name" value="NAD_DNA_ligase_OB"/>
</dbReference>
<gene>
    <name evidence="7 10" type="primary">ligB</name>
    <name evidence="10" type="ORF">HB980_18210</name>
</gene>
<dbReference type="InterPro" id="IPR001679">
    <property type="entry name" value="DNA_ligase"/>
</dbReference>
<keyword evidence="8" id="KW-0732">Signal</keyword>
<protein>
    <recommendedName>
        <fullName evidence="7">DNA ligase B</fullName>
        <ecNumber evidence="7">6.5.1.2</ecNumber>
    </recommendedName>
    <alternativeName>
        <fullName evidence="7">Polydeoxyribonucleotide synthase [NAD(+)] B</fullName>
    </alternativeName>
</protein>
<dbReference type="PANTHER" id="PTHR47810:SF1">
    <property type="entry name" value="DNA LIGASE B"/>
    <property type="match status" value="1"/>
</dbReference>
<evidence type="ECO:0000256" key="6">
    <source>
        <dbReference type="ARBA" id="ARBA00034005"/>
    </source>
</evidence>
<dbReference type="PANTHER" id="PTHR47810">
    <property type="entry name" value="DNA LIGASE"/>
    <property type="match status" value="1"/>
</dbReference>
<dbReference type="Pfam" id="PF03120">
    <property type="entry name" value="OB_DNA_ligase"/>
    <property type="match status" value="1"/>
</dbReference>
<dbReference type="Gene3D" id="3.30.470.30">
    <property type="entry name" value="DNA ligase/mRNA capping enzyme"/>
    <property type="match status" value="1"/>
</dbReference>
<dbReference type="InterPro" id="IPR033136">
    <property type="entry name" value="DNA_ligase_CS"/>
</dbReference>
<feature type="active site" description="N6-AMP-lysine intermediate" evidence="7">
    <location>
        <position position="130"/>
    </location>
</feature>
<evidence type="ECO:0000256" key="7">
    <source>
        <dbReference type="HAMAP-Rule" id="MF_01587"/>
    </source>
</evidence>
<dbReference type="PROSITE" id="PS01056">
    <property type="entry name" value="DNA_LIGASE_N2"/>
    <property type="match status" value="1"/>
</dbReference>
<dbReference type="NCBIfam" id="NF005987">
    <property type="entry name" value="PRK08097.1"/>
    <property type="match status" value="1"/>
</dbReference>
<dbReference type="SUPFAM" id="SSF50249">
    <property type="entry name" value="Nucleic acid-binding proteins"/>
    <property type="match status" value="1"/>
</dbReference>
<keyword evidence="3 7" id="KW-0227">DNA damage</keyword>
<sequence>MHMSNLPILSFLMVSFISWSSSALSHCPAWSVERTSLEVSSLKQQLDKWDVAYHQQGVSLIADDIYDQLQDKLQGWRQCHRQSEDTENPRILGFGVFSHPVAHTGLKKLKDETALADWMQRRENLWVQPKIDGVAVTLVYRNGKLAQLLSRGNGRQGQNWTDKALFISAIPQFIATAPSLLTLQGELFLQMDGHNQAQHGGLNARSSVAGALMRKSSSPLLPKLGIFIWAWPDGPKSMIEKATRLQEMGFSLTAEYSKPVTSTEDVAQWRERWYRMPLPFATDGIVIRQEDEPLGRYWQAVPGGWSIAWKYPPQQQISEVKDIQFTIGRTGKITAVLQVSPVKIDDKWVRRVNIGSIARWQQWNITIGDQVTLALAGQGIPRLDNVIWRVNQRHVIIPPDQDKFHPLSCFHHLPPECEPQFLSRLIWLSGSKGLDMRNISGGLWQSLIRSGHVNDLVGWLSLTADQIAAIPGVSRERAENIYLQFQNAKLKPFAQWLQALGFPQIEPGVTHWQALQRKTLAEWRLISGIGSVRATQIEHFLRHPEIQTMADMLSQQRITGFSPEE</sequence>
<comment type="caution">
    <text evidence="10">The sequence shown here is derived from an EMBL/GenBank/DDBJ whole genome shotgun (WGS) entry which is preliminary data.</text>
</comment>
<evidence type="ECO:0000256" key="2">
    <source>
        <dbReference type="ARBA" id="ARBA00022705"/>
    </source>
</evidence>
<keyword evidence="4 7" id="KW-0520">NAD</keyword>
<comment type="similarity">
    <text evidence="7">Belongs to the NAD-dependent DNA ligase family. LigB subfamily.</text>
</comment>
<dbReference type="EC" id="6.5.1.2" evidence="7"/>
<evidence type="ECO:0000256" key="8">
    <source>
        <dbReference type="SAM" id="SignalP"/>
    </source>
</evidence>
<comment type="catalytic activity">
    <reaction evidence="6 7">
        <text>NAD(+) + (deoxyribonucleotide)n-3'-hydroxyl + 5'-phospho-(deoxyribonucleotide)m = (deoxyribonucleotide)n+m + AMP + beta-nicotinamide D-nucleotide.</text>
        <dbReference type="EC" id="6.5.1.2"/>
    </reaction>
</comment>
<feature type="domain" description="NAD-dependent DNA ligase N-terminal" evidence="9">
    <location>
        <begin position="34"/>
        <end position="433"/>
    </location>
</feature>
<accession>A0AA90XYK0</accession>
<proteinExistence type="inferred from homology"/>
<dbReference type="Proteomes" id="UP000698240">
    <property type="component" value="Unassembled WGS sequence"/>
</dbReference>
<dbReference type="GO" id="GO:0006281">
    <property type="term" value="P:DNA repair"/>
    <property type="evidence" value="ECO:0007669"/>
    <property type="project" value="UniProtKB-KW"/>
</dbReference>
<evidence type="ECO:0000313" key="10">
    <source>
        <dbReference type="EMBL" id="NIL28471.1"/>
    </source>
</evidence>
<dbReference type="InterPro" id="IPR010994">
    <property type="entry name" value="RuvA_2-like"/>
</dbReference>
<dbReference type="RefSeq" id="WP_167311579.1">
    <property type="nucleotide sequence ID" value="NZ_CP110790.1"/>
</dbReference>
<dbReference type="Pfam" id="PF01653">
    <property type="entry name" value="DNA_ligase_aden"/>
    <property type="match status" value="1"/>
</dbReference>
<dbReference type="InterPro" id="IPR013840">
    <property type="entry name" value="DNAligase_N"/>
</dbReference>
<comment type="function">
    <text evidence="7">Catalyzes the formation of phosphodiester linkages between 5'-phosphoryl and 3'-hydroxyl groups in double-stranded DNA using NAD as a coenzyme and as the energy source for the reaction.</text>
</comment>
<dbReference type="SUPFAM" id="SSF56091">
    <property type="entry name" value="DNA ligase/mRNA capping enzyme, catalytic domain"/>
    <property type="match status" value="1"/>
</dbReference>
<dbReference type="SUPFAM" id="SSF47781">
    <property type="entry name" value="RuvA domain 2-like"/>
    <property type="match status" value="1"/>
</dbReference>
<keyword evidence="1 7" id="KW-0436">Ligase</keyword>
<evidence type="ECO:0000256" key="1">
    <source>
        <dbReference type="ARBA" id="ARBA00022598"/>
    </source>
</evidence>
<evidence type="ECO:0000256" key="4">
    <source>
        <dbReference type="ARBA" id="ARBA00023027"/>
    </source>
</evidence>
<name>A0AA90XYK0_9GAMM</name>
<organism evidence="10 11">
    <name type="scientific">Yersinia massiliensis</name>
    <dbReference type="NCBI Taxonomy" id="419257"/>
    <lineage>
        <taxon>Bacteria</taxon>
        <taxon>Pseudomonadati</taxon>
        <taxon>Pseudomonadota</taxon>
        <taxon>Gammaproteobacteria</taxon>
        <taxon>Enterobacterales</taxon>
        <taxon>Yersiniaceae</taxon>
        <taxon>Yersinia</taxon>
    </lineage>
</organism>
<dbReference type="GO" id="GO:0006260">
    <property type="term" value="P:DNA replication"/>
    <property type="evidence" value="ECO:0007669"/>
    <property type="project" value="UniProtKB-KW"/>
</dbReference>
<keyword evidence="2 7" id="KW-0235">DNA replication</keyword>
<dbReference type="InterPro" id="IPR012340">
    <property type="entry name" value="NA-bd_OB-fold"/>
</dbReference>
<evidence type="ECO:0000256" key="3">
    <source>
        <dbReference type="ARBA" id="ARBA00022763"/>
    </source>
</evidence>
<dbReference type="InterPro" id="IPR020923">
    <property type="entry name" value="DNA_ligase_B"/>
</dbReference>
<dbReference type="Gene3D" id="1.10.287.610">
    <property type="entry name" value="Helix hairpin bin"/>
    <property type="match status" value="1"/>
</dbReference>
<reference evidence="10" key="1">
    <citation type="submission" date="2020-03" db="EMBL/GenBank/DDBJ databases">
        <authorList>
            <person name="Kislichkina A."/>
            <person name="Dentovskaya S."/>
            <person name="Shaikhutdinov R."/>
            <person name="Ivanov S."/>
            <person name="Sizova A."/>
            <person name="Solomentsev V."/>
            <person name="Bogun A."/>
        </authorList>
    </citation>
    <scope>NUCLEOTIDE SEQUENCE</scope>
    <source>
        <strain evidence="10">SCPM-O-B-8025</strain>
    </source>
</reference>
<dbReference type="SMART" id="SM00532">
    <property type="entry name" value="LIGANc"/>
    <property type="match status" value="1"/>
</dbReference>
<evidence type="ECO:0000259" key="9">
    <source>
        <dbReference type="SMART" id="SM00532"/>
    </source>
</evidence>
<feature type="signal peptide" evidence="8">
    <location>
        <begin position="1"/>
        <end position="23"/>
    </location>
</feature>
<feature type="chain" id="PRO_5041712399" description="DNA ligase B" evidence="8">
    <location>
        <begin position="24"/>
        <end position="565"/>
    </location>
</feature>
<evidence type="ECO:0000256" key="5">
    <source>
        <dbReference type="ARBA" id="ARBA00023204"/>
    </source>
</evidence>
<dbReference type="Gene3D" id="2.40.50.140">
    <property type="entry name" value="Nucleic acid-binding proteins"/>
    <property type="match status" value="1"/>
</dbReference>
<dbReference type="InterPro" id="IPR050326">
    <property type="entry name" value="NAD_dep_DNA_ligaseB"/>
</dbReference>
<dbReference type="GO" id="GO:0003911">
    <property type="term" value="F:DNA ligase (NAD+) activity"/>
    <property type="evidence" value="ECO:0007669"/>
    <property type="project" value="UniProtKB-UniRule"/>
</dbReference>
<keyword evidence="5 7" id="KW-0234">DNA repair</keyword>